<gene>
    <name evidence="2" type="ORF">NAEGRDRAFT_77359</name>
</gene>
<dbReference type="OrthoDB" id="10248819at2759"/>
<dbReference type="AlphaFoldDB" id="D2VDJ5"/>
<dbReference type="eggNOG" id="ENOG502QW6Z">
    <property type="taxonomic scope" value="Eukaryota"/>
</dbReference>
<evidence type="ECO:0000259" key="1">
    <source>
        <dbReference type="Pfam" id="PF26300"/>
    </source>
</evidence>
<dbReference type="EMBL" id="GG738864">
    <property type="protein sequence ID" value="EFC45152.1"/>
    <property type="molecule type" value="Genomic_DNA"/>
</dbReference>
<dbReference type="STRING" id="5762.D2VDJ5"/>
<keyword evidence="3" id="KW-1185">Reference proteome</keyword>
<feature type="domain" description="PPi-type phosphoenolpyruvate carboxykinase lobe 2" evidence="1">
    <location>
        <begin position="525"/>
        <end position="631"/>
    </location>
</feature>
<dbReference type="KEGG" id="ngr:NAEGRDRAFT_77359"/>
<accession>D2VDJ5</accession>
<dbReference type="GeneID" id="8850375"/>
<dbReference type="VEuPathDB" id="AmoebaDB:NAEGRDRAFT_77359"/>
<evidence type="ECO:0000313" key="3">
    <source>
        <dbReference type="Proteomes" id="UP000006671"/>
    </source>
</evidence>
<name>D2VDJ5_NAEGR</name>
<dbReference type="InterPro" id="IPR058710">
    <property type="entry name" value="PEPCK_lobe_2"/>
</dbReference>
<dbReference type="RefSeq" id="XP_002677896.1">
    <property type="nucleotide sequence ID" value="XM_002677850.1"/>
</dbReference>
<dbReference type="Pfam" id="PF26300">
    <property type="entry name" value="PEPCK_PPi_lobe_2"/>
    <property type="match status" value="1"/>
</dbReference>
<dbReference type="Proteomes" id="UP000006671">
    <property type="component" value="Unassembled WGS sequence"/>
</dbReference>
<evidence type="ECO:0000313" key="2">
    <source>
        <dbReference type="EMBL" id="EFC45152.1"/>
    </source>
</evidence>
<dbReference type="InParanoid" id="D2VDJ5"/>
<sequence>MTTHCSFFEGKELSDSIGYYTDLEKWNEDQTTLKQYVNLKLSASGLPLFGKLDKLLQITDPLLNTFKEHDRLLDNYQCPIDKRIQSFINSYVSDLQGYDVNSLHLPANCLELDRVGMARLLSLPGDGDKFENDIVCSYRLKQGVLHNPVNDRRTTQGSFHIALGGLPVPADKMEVPKLVWANLLKEALNPPSSNKTLPYTSNQCEEKKAKCWVSLMLRPLLSPAVPGESEEKTMEVRFFAPGSLVSNLDFVESIFGNAGHAYYTENDAALDVRRWSGHTGCVILAPHLTKVTKKSLGLPHISTATDRQKRDGMCYEKDTDLYNMGEAFKITCRTNTGVILTIIADNYFGYCKKEVKSQMTYATNLYGNCEEEHSGGAIAFPSYYLGDTFRLKDYHIDEEYTFKEMTTRCNGRISVDESLGMGIDNRFSDILYLPEDAFFTLHGQNISWSHYKTGEKVNIRLKPNITYILPSGYRVEMIHEKSGFSLIGTVGTGTYCHKPSTISGGGKSEISKSIGDAIITGPVIVADFMKDLETVEQLIEKDYSKRFQDKTVTDTRAVLSMERSLGSVVKLLTCSESYTEEYNQWLLSIPSYIKQLVFIVKSLYKPSWEGKWKEKFSVDLVNGSFGNSLKYKMEPVVGHYMRVGFQNNSWRTFELRKDFTPAFKIQTEDDMTSSVVVPIRKLQSKYLQNSRVKGTSIKISKNTEFRLFQRPDDCIIRGYDKKCESDLATPNTFICNFEALDQKGVQDILDDTISFHAYTKPQRQFLEEYAKEGVPSYCVASSNTRVVGPNQRSKNPRYLQNSEELTKPRKYYLAEVCTRLHQVLSPTTAVVYPVDAVISGRRNNPEMKGVPPLCVHNPIHYLELPELFMEYISSMTGKSPSTTGACGSEGALTKGPFCPILSITELNTALVSMILTGSDGYFSSAGTLGPNYRVDHDVSLLIPEIWCRMKAEERDPSYLIKNDMLEKLNDFEHNGQLVQASRLGYRITKKFVRTFFGRLFTNPSSVFTDDMLQPEKQGVDTFVKSLGIILDTYKSVALSYFEDGSIDGACPPLKAVLHVMAHGHYNGKSINDSEIRQMFTEQALLSSEWYKERLATRQKVLINCLNRSKEYLTNFSHQPRYSDLAEKLNINEKLSYVESELVKVSDVKYLEDLVGHLGTDPFMYK</sequence>
<dbReference type="OMA" id="HYQELPE"/>
<organism evidence="3">
    <name type="scientific">Naegleria gruberi</name>
    <name type="common">Amoeba</name>
    <dbReference type="NCBI Taxonomy" id="5762"/>
    <lineage>
        <taxon>Eukaryota</taxon>
        <taxon>Discoba</taxon>
        <taxon>Heterolobosea</taxon>
        <taxon>Tetramitia</taxon>
        <taxon>Eutetramitia</taxon>
        <taxon>Vahlkampfiidae</taxon>
        <taxon>Naegleria</taxon>
    </lineage>
</organism>
<proteinExistence type="predicted"/>
<protein>
    <recommendedName>
        <fullName evidence="1">PPi-type phosphoenolpyruvate carboxykinase lobe 2 domain-containing protein</fullName>
    </recommendedName>
</protein>
<reference evidence="2 3" key="1">
    <citation type="journal article" date="2010" name="Cell">
        <title>The genome of Naegleria gruberi illuminates early eukaryotic versatility.</title>
        <authorList>
            <person name="Fritz-Laylin L.K."/>
            <person name="Prochnik S.E."/>
            <person name="Ginger M.L."/>
            <person name="Dacks J.B."/>
            <person name="Carpenter M.L."/>
            <person name="Field M.C."/>
            <person name="Kuo A."/>
            <person name="Paredez A."/>
            <person name="Chapman J."/>
            <person name="Pham J."/>
            <person name="Shu S."/>
            <person name="Neupane R."/>
            <person name="Cipriano M."/>
            <person name="Mancuso J."/>
            <person name="Tu H."/>
            <person name="Salamov A."/>
            <person name="Lindquist E."/>
            <person name="Shapiro H."/>
            <person name="Lucas S."/>
            <person name="Grigoriev I.V."/>
            <person name="Cande W.Z."/>
            <person name="Fulton C."/>
            <person name="Rokhsar D.S."/>
            <person name="Dawson S.C."/>
        </authorList>
    </citation>
    <scope>NUCLEOTIDE SEQUENCE [LARGE SCALE GENOMIC DNA]</scope>
    <source>
        <strain evidence="2 3">NEG-M</strain>
    </source>
</reference>